<dbReference type="AlphaFoldDB" id="I3Z1P0"/>
<evidence type="ECO:0000313" key="1">
    <source>
        <dbReference type="EMBL" id="AFL83158.1"/>
    </source>
</evidence>
<dbReference type="Proteomes" id="UP000006050">
    <property type="component" value="Chromosome"/>
</dbReference>
<reference evidence="2" key="1">
    <citation type="submission" date="2012-06" db="EMBL/GenBank/DDBJ databases">
        <title>The complete genome of Belliella baltica DSM 15883.</title>
        <authorList>
            <person name="Lucas S."/>
            <person name="Copeland A."/>
            <person name="Lapidus A."/>
            <person name="Goodwin L."/>
            <person name="Pitluck S."/>
            <person name="Peters L."/>
            <person name="Mikhailova N."/>
            <person name="Davenport K."/>
            <person name="Kyrpides N."/>
            <person name="Mavromatis K."/>
            <person name="Pagani I."/>
            <person name="Ivanova N."/>
            <person name="Ovchinnikova G."/>
            <person name="Zeytun A."/>
            <person name="Detter J.C."/>
            <person name="Han C."/>
            <person name="Land M."/>
            <person name="Hauser L."/>
            <person name="Markowitz V."/>
            <person name="Cheng J.-F."/>
            <person name="Hugenholtz P."/>
            <person name="Woyke T."/>
            <person name="Wu D."/>
            <person name="Tindall B."/>
            <person name="Pomrenke H."/>
            <person name="Brambilla E."/>
            <person name="Klenk H.-P."/>
            <person name="Eisen J.A."/>
        </authorList>
    </citation>
    <scope>NUCLEOTIDE SEQUENCE [LARGE SCALE GENOMIC DNA]</scope>
    <source>
        <strain evidence="2">DSM 15883 / CIP 108006 / LMG 21964 / BA134</strain>
    </source>
</reference>
<name>I3Z1P0_BELBD</name>
<dbReference type="RefSeq" id="WP_014771171.1">
    <property type="nucleotide sequence ID" value="NC_018010.1"/>
</dbReference>
<accession>I3Z1P0</accession>
<keyword evidence="2" id="KW-1185">Reference proteome</keyword>
<dbReference type="EMBL" id="CP003281">
    <property type="protein sequence ID" value="AFL83158.1"/>
    <property type="molecule type" value="Genomic_DNA"/>
</dbReference>
<organism evidence="1 2">
    <name type="scientific">Belliella baltica (strain DSM 15883 / CIP 108006 / LMG 21964 / BA134)</name>
    <dbReference type="NCBI Taxonomy" id="866536"/>
    <lineage>
        <taxon>Bacteria</taxon>
        <taxon>Pseudomonadati</taxon>
        <taxon>Bacteroidota</taxon>
        <taxon>Cytophagia</taxon>
        <taxon>Cytophagales</taxon>
        <taxon>Cyclobacteriaceae</taxon>
        <taxon>Belliella</taxon>
    </lineage>
</organism>
<dbReference type="OrthoDB" id="9553456at2"/>
<proteinExistence type="predicted"/>
<sequence>MTSQEIEIALKTLREIKLNSTKDLRYGFDLNWEDFIKIMQFLSPKSFGTRIQNRIIEFNDFEKVNPSEDNGDFSISGKYYEFKTSILTTSNKLANFVGLRDYQERIDGYILMVIDTNSSPYKTLQYKLSKEQMKEELKIMKANPSNGTKSSNLSNLNFSYRFSIDLISDNVNSKRWDTYKIDSLKYDNR</sequence>
<dbReference type="KEGG" id="bbd:Belba_0500"/>
<dbReference type="STRING" id="866536.Belba_0500"/>
<dbReference type="HOGENOM" id="CLU_1419334_0_0_10"/>
<protein>
    <submittedName>
        <fullName evidence="1">Uncharacterized protein</fullName>
    </submittedName>
</protein>
<gene>
    <name evidence="1" type="ordered locus">Belba_0500</name>
</gene>
<evidence type="ECO:0000313" key="2">
    <source>
        <dbReference type="Proteomes" id="UP000006050"/>
    </source>
</evidence>